<dbReference type="RefSeq" id="WP_310324938.1">
    <property type="nucleotide sequence ID" value="NZ_JAVDXV010000001.1"/>
</dbReference>
<proteinExistence type="predicted"/>
<organism evidence="3 4">
    <name type="scientific">Roseateles asaccharophilus</name>
    <dbReference type="NCBI Taxonomy" id="582607"/>
    <lineage>
        <taxon>Bacteria</taxon>
        <taxon>Pseudomonadati</taxon>
        <taxon>Pseudomonadota</taxon>
        <taxon>Betaproteobacteria</taxon>
        <taxon>Burkholderiales</taxon>
        <taxon>Sphaerotilaceae</taxon>
        <taxon>Roseateles</taxon>
    </lineage>
</organism>
<dbReference type="PANTHER" id="PTHR31157:SF1">
    <property type="entry name" value="SCP DOMAIN-CONTAINING PROTEIN"/>
    <property type="match status" value="1"/>
</dbReference>
<evidence type="ECO:0000313" key="3">
    <source>
        <dbReference type="EMBL" id="MDR7331588.1"/>
    </source>
</evidence>
<protein>
    <submittedName>
        <fullName evidence="3">Uncharacterized protein YkwD</fullName>
    </submittedName>
</protein>
<dbReference type="CDD" id="cd05379">
    <property type="entry name" value="CAP_bacterial"/>
    <property type="match status" value="1"/>
</dbReference>
<reference evidence="3 4" key="1">
    <citation type="submission" date="2023-07" db="EMBL/GenBank/DDBJ databases">
        <title>Sorghum-associated microbial communities from plants grown in Nebraska, USA.</title>
        <authorList>
            <person name="Schachtman D."/>
        </authorList>
    </citation>
    <scope>NUCLEOTIDE SEQUENCE [LARGE SCALE GENOMIC DNA]</scope>
    <source>
        <strain evidence="3 4">BE316</strain>
    </source>
</reference>
<dbReference type="Pfam" id="PF00188">
    <property type="entry name" value="CAP"/>
    <property type="match status" value="1"/>
</dbReference>
<dbReference type="PROSITE" id="PS51257">
    <property type="entry name" value="PROKAR_LIPOPROTEIN"/>
    <property type="match status" value="1"/>
</dbReference>
<evidence type="ECO:0000313" key="4">
    <source>
        <dbReference type="Proteomes" id="UP001180825"/>
    </source>
</evidence>
<gene>
    <name evidence="3" type="ORF">J2X21_000700</name>
</gene>
<sequence>MSARPAAIRPLAPCPAPLTAPAAVLAGLLVLAGCGGGGSDSPAPPPVAGLPTPTPSPVPSPTPAPPPPTPGTRLTCSIPNFQADMLEAVNARRAAGASCGAQGQFPPVAALTWNAALAQSAAGHSDDMVARNFFSHTGSNGSNVGDRATAAGYNWRTVGENIAAGQSSIAQVMDGWMKSDGHCANLMNAQYRDIGVACVSGNANTSYRTYWTQNFGAAR</sequence>
<dbReference type="Gene3D" id="3.40.33.10">
    <property type="entry name" value="CAP"/>
    <property type="match status" value="1"/>
</dbReference>
<evidence type="ECO:0000256" key="1">
    <source>
        <dbReference type="SAM" id="MobiDB-lite"/>
    </source>
</evidence>
<dbReference type="InterPro" id="IPR014044">
    <property type="entry name" value="CAP_dom"/>
</dbReference>
<feature type="compositionally biased region" description="Pro residues" evidence="1">
    <location>
        <begin position="42"/>
        <end position="70"/>
    </location>
</feature>
<feature type="region of interest" description="Disordered" evidence="1">
    <location>
        <begin position="38"/>
        <end position="74"/>
    </location>
</feature>
<keyword evidence="4" id="KW-1185">Reference proteome</keyword>
<dbReference type="EMBL" id="JAVDXV010000001">
    <property type="protein sequence ID" value="MDR7331588.1"/>
    <property type="molecule type" value="Genomic_DNA"/>
</dbReference>
<name>A0ABU2A4N7_9BURK</name>
<feature type="domain" description="SCP" evidence="2">
    <location>
        <begin position="86"/>
        <end position="215"/>
    </location>
</feature>
<dbReference type="PANTHER" id="PTHR31157">
    <property type="entry name" value="SCP DOMAIN-CONTAINING PROTEIN"/>
    <property type="match status" value="1"/>
</dbReference>
<dbReference type="InterPro" id="IPR035940">
    <property type="entry name" value="CAP_sf"/>
</dbReference>
<dbReference type="SUPFAM" id="SSF55797">
    <property type="entry name" value="PR-1-like"/>
    <property type="match status" value="1"/>
</dbReference>
<dbReference type="Proteomes" id="UP001180825">
    <property type="component" value="Unassembled WGS sequence"/>
</dbReference>
<comment type="caution">
    <text evidence="3">The sequence shown here is derived from an EMBL/GenBank/DDBJ whole genome shotgun (WGS) entry which is preliminary data.</text>
</comment>
<evidence type="ECO:0000259" key="2">
    <source>
        <dbReference type="Pfam" id="PF00188"/>
    </source>
</evidence>
<accession>A0ABU2A4N7</accession>